<dbReference type="PANTHER" id="PTHR28164:SF1">
    <property type="entry name" value="PROTEIN STB3"/>
    <property type="match status" value="1"/>
</dbReference>
<comment type="caution">
    <text evidence="2">The sequence shown here is derived from an EMBL/GenBank/DDBJ whole genome shotgun (WGS) entry which is preliminary data.</text>
</comment>
<accession>A0A167RAQ1</accession>
<feature type="compositionally biased region" description="Acidic residues" evidence="1">
    <location>
        <begin position="66"/>
        <end position="77"/>
    </location>
</feature>
<dbReference type="Proteomes" id="UP000076874">
    <property type="component" value="Unassembled WGS sequence"/>
</dbReference>
<feature type="region of interest" description="Disordered" evidence="1">
    <location>
        <begin position="66"/>
        <end position="87"/>
    </location>
</feature>
<sequence>MATATGSDVHANSPRDTLTGVAARSVPVARAHPLTLPTPPNSISPALPPHGLKAQLQKAARLDPIDSDLDLQDGSDDDNGRDNGKHGASVNYGGVAALAAAAAASGGFGSPPFESADAITPTMLAKYHLPEILLNHGPLAIRYIIGHLTATVPGFSSIPPAKSRRLVVAAMEGKGNGVEGGMGGLDGDVEFQKVSWGVWGARRLGGGGRPLPSPPPHGALGIPIFSGYGSEPGAGAAVAGRMVADRLRQHEKGSGALYRGEGIEDMTMMENEADKMSMDDEDDDNDGGGSGSASCSEAPDEDAMMHDNPEDLTDDEDWGAVGAAALRAASYSNSATAGRFSGRSFLSSRPPQANFSNLAAATTSGRQLPFSTHASAEDSHYESTFGMHNFSPFQAASDEQEREAVEALLRLGSV</sequence>
<feature type="compositionally biased region" description="Pro residues" evidence="1">
    <location>
        <begin position="36"/>
        <end position="48"/>
    </location>
</feature>
<dbReference type="GO" id="GO:0005634">
    <property type="term" value="C:nucleus"/>
    <property type="evidence" value="ECO:0007669"/>
    <property type="project" value="TreeGrafter"/>
</dbReference>
<dbReference type="GO" id="GO:0043565">
    <property type="term" value="F:sequence-specific DNA binding"/>
    <property type="evidence" value="ECO:0007669"/>
    <property type="project" value="TreeGrafter"/>
</dbReference>
<organism evidence="2 3">
    <name type="scientific">Niveomyces insectorum RCEF 264</name>
    <dbReference type="NCBI Taxonomy" id="1081102"/>
    <lineage>
        <taxon>Eukaryota</taxon>
        <taxon>Fungi</taxon>
        <taxon>Dikarya</taxon>
        <taxon>Ascomycota</taxon>
        <taxon>Pezizomycotina</taxon>
        <taxon>Sordariomycetes</taxon>
        <taxon>Hypocreomycetidae</taxon>
        <taxon>Hypocreales</taxon>
        <taxon>Cordycipitaceae</taxon>
        <taxon>Niveomyces</taxon>
    </lineage>
</organism>
<gene>
    <name evidence="2" type="ORF">SPI_06492</name>
</gene>
<dbReference type="OrthoDB" id="5391991at2759"/>
<dbReference type="EMBL" id="AZHD01000012">
    <property type="protein sequence ID" value="OAA58419.1"/>
    <property type="molecule type" value="Genomic_DNA"/>
</dbReference>
<reference evidence="2 3" key="1">
    <citation type="journal article" date="2016" name="Genome Biol. Evol.">
        <title>Divergent and convergent evolution of fungal pathogenicity.</title>
        <authorList>
            <person name="Shang Y."/>
            <person name="Xiao G."/>
            <person name="Zheng P."/>
            <person name="Cen K."/>
            <person name="Zhan S."/>
            <person name="Wang C."/>
        </authorList>
    </citation>
    <scope>NUCLEOTIDE SEQUENCE [LARGE SCALE GENOMIC DNA]</scope>
    <source>
        <strain evidence="2 3">RCEF 264</strain>
    </source>
</reference>
<dbReference type="STRING" id="1081102.A0A167RAQ1"/>
<feature type="region of interest" description="Disordered" evidence="1">
    <location>
        <begin position="30"/>
        <end position="49"/>
    </location>
</feature>
<proteinExistence type="predicted"/>
<keyword evidence="3" id="KW-1185">Reference proteome</keyword>
<feature type="region of interest" description="Disordered" evidence="1">
    <location>
        <begin position="276"/>
        <end position="316"/>
    </location>
</feature>
<feature type="region of interest" description="Disordered" evidence="1">
    <location>
        <begin position="1"/>
        <end position="25"/>
    </location>
</feature>
<evidence type="ECO:0000313" key="2">
    <source>
        <dbReference type="EMBL" id="OAA58419.1"/>
    </source>
</evidence>
<protein>
    <submittedName>
        <fullName evidence="2">Sin3 binding protein</fullName>
    </submittedName>
</protein>
<dbReference type="Pfam" id="PF10330">
    <property type="entry name" value="Stb3"/>
    <property type="match status" value="1"/>
</dbReference>
<evidence type="ECO:0000313" key="3">
    <source>
        <dbReference type="Proteomes" id="UP000076874"/>
    </source>
</evidence>
<evidence type="ECO:0000256" key="1">
    <source>
        <dbReference type="SAM" id="MobiDB-lite"/>
    </source>
</evidence>
<dbReference type="AlphaFoldDB" id="A0A167RAQ1"/>
<name>A0A167RAQ1_9HYPO</name>
<dbReference type="PANTHER" id="PTHR28164">
    <property type="entry name" value="PROTEIN STB3"/>
    <property type="match status" value="1"/>
</dbReference>
<dbReference type="InterPro" id="IPR018818">
    <property type="entry name" value="Stb3"/>
</dbReference>
<dbReference type="GO" id="GO:0000432">
    <property type="term" value="P:positive regulation of transcription from RNA polymerase II promoter by glucose"/>
    <property type="evidence" value="ECO:0007669"/>
    <property type="project" value="TreeGrafter"/>
</dbReference>